<dbReference type="Proteomes" id="UP000240760">
    <property type="component" value="Unassembled WGS sequence"/>
</dbReference>
<evidence type="ECO:0000313" key="3">
    <source>
        <dbReference type="Proteomes" id="UP000240760"/>
    </source>
</evidence>
<dbReference type="SUPFAM" id="SSF53098">
    <property type="entry name" value="Ribonuclease H-like"/>
    <property type="match status" value="1"/>
</dbReference>
<organism evidence="2 3">
    <name type="scientific">Trichoderma longibrachiatum ATCC 18648</name>
    <dbReference type="NCBI Taxonomy" id="983965"/>
    <lineage>
        <taxon>Eukaryota</taxon>
        <taxon>Fungi</taxon>
        <taxon>Dikarya</taxon>
        <taxon>Ascomycota</taxon>
        <taxon>Pezizomycotina</taxon>
        <taxon>Sordariomycetes</taxon>
        <taxon>Hypocreomycetidae</taxon>
        <taxon>Hypocreales</taxon>
        <taxon>Hypocreaceae</taxon>
        <taxon>Trichoderma</taxon>
    </lineage>
</organism>
<reference evidence="2 3" key="1">
    <citation type="submission" date="2016-07" db="EMBL/GenBank/DDBJ databases">
        <title>Multiple horizontal gene transfer events from other fungi enriched the ability of initially mycotrophic Trichoderma (Ascomycota) to feed on dead plant biomass.</title>
        <authorList>
            <consortium name="DOE Joint Genome Institute"/>
            <person name="Aerts A."/>
            <person name="Atanasova L."/>
            <person name="Chenthamara K."/>
            <person name="Zhang J."/>
            <person name="Grujic M."/>
            <person name="Henrissat B."/>
            <person name="Kuo A."/>
            <person name="Salamov A."/>
            <person name="Lipzen A."/>
            <person name="Labutti K."/>
            <person name="Barry K."/>
            <person name="Miao Y."/>
            <person name="Rahimi M.J."/>
            <person name="Shen Q."/>
            <person name="Grigoriev I.V."/>
            <person name="Kubicek C.P."/>
            <person name="Druzhinina I.S."/>
        </authorList>
    </citation>
    <scope>NUCLEOTIDE SEQUENCE [LARGE SCALE GENOMIC DNA]</scope>
    <source>
        <strain evidence="2 3">ATCC 18648</strain>
    </source>
</reference>
<evidence type="ECO:0000313" key="2">
    <source>
        <dbReference type="EMBL" id="PTB81083.1"/>
    </source>
</evidence>
<dbReference type="PANTHER" id="PTHR28083:SF1">
    <property type="entry name" value="GOOD FOR FULL DBP5 ACTIVITY PROTEIN 2"/>
    <property type="match status" value="1"/>
</dbReference>
<protein>
    <recommendedName>
        <fullName evidence="1">Gfd2/YDR514C-like C-terminal domain-containing protein</fullName>
    </recommendedName>
</protein>
<sequence length="428" mass="48576">MQLDYSKFVVGEPADESISFCSWKVIEAYPDQFIGKTNRPRAKPFFDKILEGKVWDFFYLYNPEKPSEKPRVLVPTVQLEGFLKGINRALGTSLAIPGGANQDRFYMRFGQGDTPRPRYLQRCRDQKSLKVDSFPDFQQEDYDNFRNAHGAIQEDWMKNWQMLVPRPSFDKKKNSDKKAAKRRLERERMLHSTQEYLHLAGSGKRADVVLVCMDVEAIEMPPNPISEIGIAILDVKDLGGVEPGPGGQNWWQLIEAHHLRTKEYSGLVNHRFVHGCPGSFDFGTSTFPQERELPEAIMAILEPYISKNRHVVFVAHDAGSDMKYLASIGFDVLGLPGLVDELDTKEIHLAWKASDQGKSLVSVLNDLCIHSKHLHNAGNDAVYTLRALLGVAIEQIRERDAKAKGEEYKPALFDVKQETVVEDPNSSW</sequence>
<dbReference type="PANTHER" id="PTHR28083">
    <property type="entry name" value="GOOD FOR FULL DBP5 ACTIVITY PROTEIN 2"/>
    <property type="match status" value="1"/>
</dbReference>
<feature type="domain" description="Gfd2/YDR514C-like C-terminal" evidence="1">
    <location>
        <begin position="209"/>
        <end position="390"/>
    </location>
</feature>
<dbReference type="EMBL" id="KZ679126">
    <property type="protein sequence ID" value="PTB81083.1"/>
    <property type="molecule type" value="Genomic_DNA"/>
</dbReference>
<dbReference type="AlphaFoldDB" id="A0A2T4CHQ1"/>
<evidence type="ECO:0000259" key="1">
    <source>
        <dbReference type="Pfam" id="PF21762"/>
    </source>
</evidence>
<dbReference type="OrthoDB" id="5953249at2759"/>
<dbReference type="STRING" id="983965.A0A2T4CHQ1"/>
<dbReference type="InterPro" id="IPR040151">
    <property type="entry name" value="Gfd2/YDR514C-like"/>
</dbReference>
<proteinExistence type="predicted"/>
<accession>A0A2T4CHQ1</accession>
<dbReference type="InterPro" id="IPR012337">
    <property type="entry name" value="RNaseH-like_sf"/>
</dbReference>
<dbReference type="InterPro" id="IPR048519">
    <property type="entry name" value="Gfd2/YDR514C-like_C"/>
</dbReference>
<gene>
    <name evidence="2" type="ORF">M440DRAFT_1434966</name>
</gene>
<name>A0A2T4CHQ1_TRILO</name>
<dbReference type="GO" id="GO:0005634">
    <property type="term" value="C:nucleus"/>
    <property type="evidence" value="ECO:0007669"/>
    <property type="project" value="TreeGrafter"/>
</dbReference>
<keyword evidence="3" id="KW-1185">Reference proteome</keyword>
<dbReference type="Pfam" id="PF21762">
    <property type="entry name" value="DEDDh_C"/>
    <property type="match status" value="1"/>
</dbReference>